<proteinExistence type="predicted"/>
<organism evidence="1 2">
    <name type="scientific">Fusarium solani subsp. cucurbitae</name>
    <name type="common">Neocosmosporum cucurbitae</name>
    <dbReference type="NCBI Taxonomy" id="2747967"/>
    <lineage>
        <taxon>Eukaryota</taxon>
        <taxon>Fungi</taxon>
        <taxon>Dikarya</taxon>
        <taxon>Ascomycota</taxon>
        <taxon>Pezizomycotina</taxon>
        <taxon>Sordariomycetes</taxon>
        <taxon>Hypocreomycetidae</taxon>
        <taxon>Hypocreales</taxon>
        <taxon>Nectriaceae</taxon>
        <taxon>Fusarium</taxon>
        <taxon>Fusarium solani species complex</taxon>
    </lineage>
</organism>
<sequence length="279" mass="31814">MSSDEPSENTPASPREEDQINESYWPVLRKILEKDPSGMDQLNLECMICNLPMSVKADENSEYKNGFAHRALILHCGHLVGTSCMHEFNLHRRWNGLHFTCPLHCEPLQHPDCGCFRFCWHMPDKVEDFDSKPLCRAEGMLMTPKCGSCTMRDIGRCLTTLTSIFEPKCYGELKSFEIIYQLQVQDLLWGRLAGDERKCVEIDIPDSMHDICRSMEAKILVLFNPTRQIVKDGEVKIRLFRYSGPLAIDRRTICQISQPITPPGQTTSDQTTGETGQSI</sequence>
<keyword evidence="2" id="KW-1185">Reference proteome</keyword>
<name>A0ACD3Z5X0_FUSSC</name>
<dbReference type="Proteomes" id="UP000830768">
    <property type="component" value="Chromosome 6"/>
</dbReference>
<protein>
    <submittedName>
        <fullName evidence="1">Uncharacterized protein</fullName>
    </submittedName>
</protein>
<dbReference type="EMBL" id="CP090035">
    <property type="protein sequence ID" value="UPK96611.1"/>
    <property type="molecule type" value="Genomic_DNA"/>
</dbReference>
<evidence type="ECO:0000313" key="2">
    <source>
        <dbReference type="Proteomes" id="UP000830768"/>
    </source>
</evidence>
<evidence type="ECO:0000313" key="1">
    <source>
        <dbReference type="EMBL" id="UPK96611.1"/>
    </source>
</evidence>
<gene>
    <name evidence="1" type="ORF">LCI18_007546</name>
</gene>
<reference evidence="1" key="1">
    <citation type="submission" date="2021-11" db="EMBL/GenBank/DDBJ databases">
        <title>Fusarium solani-melongenae Genome sequencing and assembly.</title>
        <authorList>
            <person name="Xie S."/>
            <person name="Huang L."/>
            <person name="Zhang X."/>
        </authorList>
    </citation>
    <scope>NUCLEOTIDE SEQUENCE</scope>
    <source>
        <strain evidence="1">CRI 24-3</strain>
    </source>
</reference>
<accession>A0ACD3Z5X0</accession>